<name>A0A8S5NRK7_9CAUD</name>
<sequence length="97" mass="10956">MSVSSTPLRPLSVCLCSGHAAYCALPDSSLLDSISNTHTLDTHLLDKYDVPPLQRLVFHIVLTTGTYTHRDTLLYAQALSIFLIYNQIFPKYFLFSY</sequence>
<evidence type="ECO:0000313" key="1">
    <source>
        <dbReference type="EMBL" id="DAD97020.1"/>
    </source>
</evidence>
<dbReference type="EMBL" id="BK015227">
    <property type="protein sequence ID" value="DAD97020.1"/>
    <property type="molecule type" value="Genomic_DNA"/>
</dbReference>
<reference evidence="1" key="1">
    <citation type="journal article" date="2021" name="Proc. Natl. Acad. Sci. U.S.A.">
        <title>A Catalog of Tens of Thousands of Viruses from Human Metagenomes Reveals Hidden Associations with Chronic Diseases.</title>
        <authorList>
            <person name="Tisza M.J."/>
            <person name="Buck C.B."/>
        </authorList>
    </citation>
    <scope>NUCLEOTIDE SEQUENCE</scope>
    <source>
        <strain evidence="1">Ctr0w28</strain>
    </source>
</reference>
<accession>A0A8S5NRK7</accession>
<proteinExistence type="predicted"/>
<protein>
    <submittedName>
        <fullName evidence="1">Uncharacterized protein</fullName>
    </submittedName>
</protein>
<organism evidence="1">
    <name type="scientific">Myoviridae sp. ctr0w28</name>
    <dbReference type="NCBI Taxonomy" id="2826703"/>
    <lineage>
        <taxon>Viruses</taxon>
        <taxon>Duplodnaviria</taxon>
        <taxon>Heunggongvirae</taxon>
        <taxon>Uroviricota</taxon>
        <taxon>Caudoviricetes</taxon>
    </lineage>
</organism>